<dbReference type="EMBL" id="CAUYUJ010021914">
    <property type="protein sequence ID" value="CAK0907745.1"/>
    <property type="molecule type" value="Genomic_DNA"/>
</dbReference>
<evidence type="ECO:0000256" key="1">
    <source>
        <dbReference type="SAM" id="MobiDB-lite"/>
    </source>
</evidence>
<protein>
    <submittedName>
        <fullName evidence="2">Uncharacterized protein</fullName>
    </submittedName>
</protein>
<proteinExistence type="predicted"/>
<evidence type="ECO:0000313" key="2">
    <source>
        <dbReference type="EMBL" id="CAK0907745.1"/>
    </source>
</evidence>
<reference evidence="2" key="1">
    <citation type="submission" date="2023-10" db="EMBL/GenBank/DDBJ databases">
        <authorList>
            <person name="Chen Y."/>
            <person name="Shah S."/>
            <person name="Dougan E. K."/>
            <person name="Thang M."/>
            <person name="Chan C."/>
        </authorList>
    </citation>
    <scope>NUCLEOTIDE SEQUENCE [LARGE SCALE GENOMIC DNA]</scope>
</reference>
<gene>
    <name evidence="2" type="ORF">PCOR1329_LOCUS82664</name>
</gene>
<comment type="caution">
    <text evidence="2">The sequence shown here is derived from an EMBL/GenBank/DDBJ whole genome shotgun (WGS) entry which is preliminary data.</text>
</comment>
<name>A0ABN9Y5A8_9DINO</name>
<dbReference type="Proteomes" id="UP001189429">
    <property type="component" value="Unassembled WGS sequence"/>
</dbReference>
<sequence>MADALHASAGGAPLPGAMPSDRTRYWTDANYSRFYAVSQEERRCIKTAAAGAGLSPGGALRMGAAWKASGVGEPPRSLSARWRPGAPTEGRLALFQAAFAALSQGGAAICTSQVRPLLLSMQVVLDAGASRGLQEALLGAGDLVSYREALAIYLALAPGRAGAWSPREARAAVEAAVRSALEEEGADGGAPLSARRARPAGAWSRPLSPLDAELAVAAAVGGALRELEAEDVEGGVVAERVSPGGGGWTPDPPCRPSGCQQRPRSPPSAGPAGRCRRCCGGSGWCALLPRAARGRRCSRLGTPGPGAAEGPKIGLPSVPLAEVRCSSGGGDRTFLHVPTLTLRRNSSKLRC</sequence>
<organism evidence="2 3">
    <name type="scientific">Prorocentrum cordatum</name>
    <dbReference type="NCBI Taxonomy" id="2364126"/>
    <lineage>
        <taxon>Eukaryota</taxon>
        <taxon>Sar</taxon>
        <taxon>Alveolata</taxon>
        <taxon>Dinophyceae</taxon>
        <taxon>Prorocentrales</taxon>
        <taxon>Prorocentraceae</taxon>
        <taxon>Prorocentrum</taxon>
    </lineage>
</organism>
<keyword evidence="3" id="KW-1185">Reference proteome</keyword>
<feature type="region of interest" description="Disordered" evidence="1">
    <location>
        <begin position="241"/>
        <end position="272"/>
    </location>
</feature>
<feature type="non-terminal residue" evidence="2">
    <location>
        <position position="351"/>
    </location>
</feature>
<evidence type="ECO:0000313" key="3">
    <source>
        <dbReference type="Proteomes" id="UP001189429"/>
    </source>
</evidence>
<accession>A0ABN9Y5A8</accession>